<protein>
    <submittedName>
        <fullName evidence="1">Uncharacterized protein</fullName>
    </submittedName>
</protein>
<sequence length="162" mass="18380">MRWLDGLWSAAREVVYVSPQVSGSLEAYIPARKVPDWFDYKQVGSAVLFCMPSISTGQYRAVIVFVIYSVDEEYDDHQESTRASLTLYFKNKTKGSGTFDRTNSNFFDGDICQDHAWVSYITPDIFLRDMNADEGDEIEVSIEPRGGILVKACGIHLPIHRQ</sequence>
<accession>A0A1R3J105</accession>
<dbReference type="Proteomes" id="UP000187203">
    <property type="component" value="Unassembled WGS sequence"/>
</dbReference>
<evidence type="ECO:0000313" key="1">
    <source>
        <dbReference type="EMBL" id="OMO88503.1"/>
    </source>
</evidence>
<organism evidence="1 2">
    <name type="scientific">Corchorus olitorius</name>
    <dbReference type="NCBI Taxonomy" id="93759"/>
    <lineage>
        <taxon>Eukaryota</taxon>
        <taxon>Viridiplantae</taxon>
        <taxon>Streptophyta</taxon>
        <taxon>Embryophyta</taxon>
        <taxon>Tracheophyta</taxon>
        <taxon>Spermatophyta</taxon>
        <taxon>Magnoliopsida</taxon>
        <taxon>eudicotyledons</taxon>
        <taxon>Gunneridae</taxon>
        <taxon>Pentapetalae</taxon>
        <taxon>rosids</taxon>
        <taxon>malvids</taxon>
        <taxon>Malvales</taxon>
        <taxon>Malvaceae</taxon>
        <taxon>Grewioideae</taxon>
        <taxon>Apeibeae</taxon>
        <taxon>Corchorus</taxon>
    </lineage>
</organism>
<comment type="caution">
    <text evidence="1">The sequence shown here is derived from an EMBL/GenBank/DDBJ whole genome shotgun (WGS) entry which is preliminary data.</text>
</comment>
<dbReference type="OrthoDB" id="1002095at2759"/>
<reference evidence="2" key="1">
    <citation type="submission" date="2013-09" db="EMBL/GenBank/DDBJ databases">
        <title>Corchorus olitorius genome sequencing.</title>
        <authorList>
            <person name="Alam M."/>
            <person name="Haque M.S."/>
            <person name="Islam M.S."/>
            <person name="Emdad E.M."/>
            <person name="Islam M.M."/>
            <person name="Ahmed B."/>
            <person name="Halim A."/>
            <person name="Hossen Q.M.M."/>
            <person name="Hossain M.Z."/>
            <person name="Ahmed R."/>
            <person name="Khan M.M."/>
            <person name="Islam R."/>
            <person name="Rashid M.M."/>
            <person name="Khan S.A."/>
            <person name="Rahman M.S."/>
            <person name="Alam M."/>
            <person name="Yahiya A.S."/>
            <person name="Khan M.S."/>
            <person name="Azam M.S."/>
            <person name="Haque T."/>
            <person name="Lashkar M.Z.H."/>
            <person name="Akhand A.I."/>
            <person name="Morshed G."/>
            <person name="Roy S."/>
            <person name="Uddin K.S."/>
            <person name="Rabeya T."/>
            <person name="Hossain A.S."/>
            <person name="Chowdhury A."/>
            <person name="Snigdha A.R."/>
            <person name="Mortoza M.S."/>
            <person name="Matin S.A."/>
            <person name="Hoque S.M.E."/>
            <person name="Islam M.K."/>
            <person name="Roy D.K."/>
            <person name="Haider R."/>
            <person name="Moosa M.M."/>
            <person name="Elias S.M."/>
            <person name="Hasan A.M."/>
            <person name="Jahan S."/>
            <person name="Shafiuddin M."/>
            <person name="Mahmood N."/>
            <person name="Shommy N.S."/>
        </authorList>
    </citation>
    <scope>NUCLEOTIDE SEQUENCE [LARGE SCALE GENOMIC DNA]</scope>
    <source>
        <strain evidence="2">cv. O-4</strain>
    </source>
</reference>
<evidence type="ECO:0000313" key="2">
    <source>
        <dbReference type="Proteomes" id="UP000187203"/>
    </source>
</evidence>
<keyword evidence="2" id="KW-1185">Reference proteome</keyword>
<name>A0A1R3J105_9ROSI</name>
<dbReference type="EMBL" id="AWUE01017056">
    <property type="protein sequence ID" value="OMO88503.1"/>
    <property type="molecule type" value="Genomic_DNA"/>
</dbReference>
<proteinExistence type="predicted"/>
<dbReference type="AlphaFoldDB" id="A0A1R3J105"/>
<gene>
    <name evidence="1" type="ORF">COLO4_20241</name>
</gene>